<dbReference type="Proteomes" id="UP000772434">
    <property type="component" value="Unassembled WGS sequence"/>
</dbReference>
<dbReference type="OrthoDB" id="2340858at2759"/>
<feature type="compositionally biased region" description="Acidic residues" evidence="1">
    <location>
        <begin position="657"/>
        <end position="674"/>
    </location>
</feature>
<feature type="region of interest" description="Disordered" evidence="1">
    <location>
        <begin position="650"/>
        <end position="674"/>
    </location>
</feature>
<evidence type="ECO:0000313" key="2">
    <source>
        <dbReference type="EMBL" id="KAF9063721.1"/>
    </source>
</evidence>
<protein>
    <submittedName>
        <fullName evidence="2">Uncharacterized protein</fullName>
    </submittedName>
</protein>
<organism evidence="2 3">
    <name type="scientific">Rhodocollybia butyracea</name>
    <dbReference type="NCBI Taxonomy" id="206335"/>
    <lineage>
        <taxon>Eukaryota</taxon>
        <taxon>Fungi</taxon>
        <taxon>Dikarya</taxon>
        <taxon>Basidiomycota</taxon>
        <taxon>Agaricomycotina</taxon>
        <taxon>Agaricomycetes</taxon>
        <taxon>Agaricomycetidae</taxon>
        <taxon>Agaricales</taxon>
        <taxon>Marasmiineae</taxon>
        <taxon>Omphalotaceae</taxon>
        <taxon>Rhodocollybia</taxon>
    </lineage>
</organism>
<keyword evidence="3" id="KW-1185">Reference proteome</keyword>
<comment type="caution">
    <text evidence="2">The sequence shown here is derived from an EMBL/GenBank/DDBJ whole genome shotgun (WGS) entry which is preliminary data.</text>
</comment>
<dbReference type="AlphaFoldDB" id="A0A9P5U2A5"/>
<gene>
    <name evidence="2" type="ORF">BDP27DRAFT_1405689</name>
</gene>
<evidence type="ECO:0000256" key="1">
    <source>
        <dbReference type="SAM" id="MobiDB-lite"/>
    </source>
</evidence>
<sequence length="674" mass="77904">MVKGRKPLFQQQPTVFVLFHIGRQIKQEAERRFLFNHSISTFSLNSSSSMSHSTKYQWQEKYRDKWILEAETQTYWQSFYDHWKLQPNPMSPSEDQLQIVPENLSPHDFCRSLQHSGTGKMLVLPEYRAIVKRIANLYRQLPDSEVLITGQPGIGKSVFLFYLLAILLSIPDGDTLDSSTGLNFAPVLLYTKATQVLFYDGKTYVPKSRDCPFEFKLLPQPCDITPLPGPVWVLIDMYETKEEPHALSGLSTLFPVQSASPNTVHYKGWRRSRKACRFGLPLWEEAYLHRGWELHAQKPKLQKAISSWAKERDLHYDTLMSCEAKGTLDRKDPKIEVKAMEILITDAIERYGHTARDVYDFLESPSNVVSSPSDVFIDMDWAQWRMAAGEIWYRIAYIVSLELVKPVRWKTHDTFKVIWKTPYIHSRAQLHAKLTEKQRAELFEVIHCFQQQNVRTYYSDVKPRAVYPEIPAVRRKQVPYSGYEDLELDRYYVPQEENALFFDSFYLWDWPTHIIAVFNRVSTGSDINSVLAAIRKKFQKAAYVSYVLVGPAFSSAFTIQKWTIPSEGFVPGKVYYLGVPLPYSVESLKYARDALDFKKAEATETMKDAPFEGETRVQFGLKAQAPMGVDGSRLVTRDLSERGQGIGWQEETTPWDFLDENGEEIVSDDEDPDY</sequence>
<evidence type="ECO:0000313" key="3">
    <source>
        <dbReference type="Proteomes" id="UP000772434"/>
    </source>
</evidence>
<dbReference type="EMBL" id="JADNRY010000140">
    <property type="protein sequence ID" value="KAF9063721.1"/>
    <property type="molecule type" value="Genomic_DNA"/>
</dbReference>
<name>A0A9P5U2A5_9AGAR</name>
<proteinExistence type="predicted"/>
<reference evidence="2" key="1">
    <citation type="submission" date="2020-11" db="EMBL/GenBank/DDBJ databases">
        <authorList>
            <consortium name="DOE Joint Genome Institute"/>
            <person name="Ahrendt S."/>
            <person name="Riley R."/>
            <person name="Andreopoulos W."/>
            <person name="Labutti K."/>
            <person name="Pangilinan J."/>
            <person name="Ruiz-Duenas F.J."/>
            <person name="Barrasa J.M."/>
            <person name="Sanchez-Garcia M."/>
            <person name="Camarero S."/>
            <person name="Miyauchi S."/>
            <person name="Serrano A."/>
            <person name="Linde D."/>
            <person name="Babiker R."/>
            <person name="Drula E."/>
            <person name="Ayuso-Fernandez I."/>
            <person name="Pacheco R."/>
            <person name="Padilla G."/>
            <person name="Ferreira P."/>
            <person name="Barriuso J."/>
            <person name="Kellner H."/>
            <person name="Castanera R."/>
            <person name="Alfaro M."/>
            <person name="Ramirez L."/>
            <person name="Pisabarro A.G."/>
            <person name="Kuo A."/>
            <person name="Tritt A."/>
            <person name="Lipzen A."/>
            <person name="He G."/>
            <person name="Yan M."/>
            <person name="Ng V."/>
            <person name="Cullen D."/>
            <person name="Martin F."/>
            <person name="Rosso M.-N."/>
            <person name="Henrissat B."/>
            <person name="Hibbett D."/>
            <person name="Martinez A.T."/>
            <person name="Grigoriev I.V."/>
        </authorList>
    </citation>
    <scope>NUCLEOTIDE SEQUENCE</scope>
    <source>
        <strain evidence="2">AH 40177</strain>
    </source>
</reference>
<accession>A0A9P5U2A5</accession>